<dbReference type="Gene3D" id="3.20.20.80">
    <property type="entry name" value="Glycosidases"/>
    <property type="match status" value="1"/>
</dbReference>
<keyword evidence="4" id="KW-1185">Reference proteome</keyword>
<accession>A0ABU0L764</accession>
<protein>
    <recommendedName>
        <fullName evidence="2">CBM6 domain-containing protein</fullName>
    </recommendedName>
</protein>
<comment type="caution">
    <text evidence="3">The sequence shown here is derived from an EMBL/GenBank/DDBJ whole genome shotgun (WGS) entry which is preliminary data.</text>
</comment>
<dbReference type="EMBL" id="JAUSWA010000054">
    <property type="protein sequence ID" value="MDQ0497119.1"/>
    <property type="molecule type" value="Genomic_DNA"/>
</dbReference>
<proteinExistence type="predicted"/>
<dbReference type="SUPFAM" id="SSF49785">
    <property type="entry name" value="Galactose-binding domain-like"/>
    <property type="match status" value="1"/>
</dbReference>
<dbReference type="InterPro" id="IPR005084">
    <property type="entry name" value="CBM6"/>
</dbReference>
<sequence length="161" mass="17439">MRKVSMNHSGWAGDLTPAQRETAFGNGNNQLGLTVLRIPIDENKNNWKREVATAKKAIENGAIVFATPWNPPSDMVETFTLGTNSGTGTTYEAETGTTLTNAREERTNSGYTGTGYVKFQNTTNSAVQFNTILIGSTGTKNVKIRYALPNGTSKLDVYVKG</sequence>
<dbReference type="Gene3D" id="2.60.120.260">
    <property type="entry name" value="Galactose-binding domain-like"/>
    <property type="match status" value="1"/>
</dbReference>
<evidence type="ECO:0000313" key="4">
    <source>
        <dbReference type="Proteomes" id="UP001242811"/>
    </source>
</evidence>
<evidence type="ECO:0000256" key="1">
    <source>
        <dbReference type="SAM" id="MobiDB-lite"/>
    </source>
</evidence>
<reference evidence="3 4" key="1">
    <citation type="submission" date="2023-07" db="EMBL/GenBank/DDBJ databases">
        <title>Genomic Encyclopedia of Type Strains, Phase IV (KMG-IV): sequencing the most valuable type-strain genomes for metagenomic binning, comparative biology and taxonomic classification.</title>
        <authorList>
            <person name="Goeker M."/>
        </authorList>
    </citation>
    <scope>NUCLEOTIDE SEQUENCE [LARGE SCALE GENOMIC DNA]</scope>
    <source>
        <strain evidence="3 4">DSM 14914</strain>
    </source>
</reference>
<dbReference type="PROSITE" id="PS51175">
    <property type="entry name" value="CBM6"/>
    <property type="match status" value="1"/>
</dbReference>
<evidence type="ECO:0000313" key="3">
    <source>
        <dbReference type="EMBL" id="MDQ0497119.1"/>
    </source>
</evidence>
<gene>
    <name evidence="3" type="ORF">QOZ95_005320</name>
</gene>
<dbReference type="Pfam" id="PF16990">
    <property type="entry name" value="CBM_35"/>
    <property type="match status" value="1"/>
</dbReference>
<dbReference type="InterPro" id="IPR017853">
    <property type="entry name" value="GH"/>
</dbReference>
<evidence type="ECO:0000259" key="2">
    <source>
        <dbReference type="PROSITE" id="PS51175"/>
    </source>
</evidence>
<dbReference type="Proteomes" id="UP001242811">
    <property type="component" value="Unassembled WGS sequence"/>
</dbReference>
<dbReference type="SUPFAM" id="SSF51445">
    <property type="entry name" value="(Trans)glycosidases"/>
    <property type="match status" value="1"/>
</dbReference>
<name>A0ABU0L764_9BACL</name>
<organism evidence="3 4">
    <name type="scientific">Paenibacillus brasilensis</name>
    <dbReference type="NCBI Taxonomy" id="128574"/>
    <lineage>
        <taxon>Bacteria</taxon>
        <taxon>Bacillati</taxon>
        <taxon>Bacillota</taxon>
        <taxon>Bacilli</taxon>
        <taxon>Bacillales</taxon>
        <taxon>Paenibacillaceae</taxon>
        <taxon>Paenibacillus</taxon>
    </lineage>
</organism>
<dbReference type="InterPro" id="IPR008979">
    <property type="entry name" value="Galactose-bd-like_sf"/>
</dbReference>
<feature type="region of interest" description="Disordered" evidence="1">
    <location>
        <begin position="1"/>
        <end position="23"/>
    </location>
</feature>
<feature type="domain" description="CBM6" evidence="2">
    <location>
        <begin position="89"/>
        <end position="161"/>
    </location>
</feature>